<evidence type="ECO:0000256" key="1">
    <source>
        <dbReference type="ARBA" id="ARBA00001964"/>
    </source>
</evidence>
<dbReference type="Proteomes" id="UP001165135">
    <property type="component" value="Unassembled WGS sequence"/>
</dbReference>
<dbReference type="SUPFAM" id="SSF52518">
    <property type="entry name" value="Thiamin diphosphate-binding fold (THDP-binding)"/>
    <property type="match status" value="1"/>
</dbReference>
<comment type="cofactor">
    <cofactor evidence="1">
        <name>thiamine diphosphate</name>
        <dbReference type="ChEBI" id="CHEBI:58937"/>
    </cofactor>
</comment>
<reference evidence="4" key="1">
    <citation type="submission" date="2023-03" db="EMBL/GenBank/DDBJ databases">
        <title>Actinoallomurus iriomotensis NBRC 103681.</title>
        <authorList>
            <person name="Ichikawa N."/>
            <person name="Sato H."/>
            <person name="Tonouchi N."/>
        </authorList>
    </citation>
    <scope>NUCLEOTIDE SEQUENCE</scope>
    <source>
        <strain evidence="4">NBRC 103681</strain>
    </source>
</reference>
<dbReference type="Gene3D" id="3.40.50.970">
    <property type="match status" value="1"/>
</dbReference>
<proteinExistence type="inferred from homology"/>
<evidence type="ECO:0000256" key="2">
    <source>
        <dbReference type="ARBA" id="ARBA00007131"/>
    </source>
</evidence>
<evidence type="ECO:0000256" key="3">
    <source>
        <dbReference type="ARBA" id="ARBA00023052"/>
    </source>
</evidence>
<accession>A0A9W6RGZ8</accession>
<dbReference type="AlphaFoldDB" id="A0A9W6RGZ8"/>
<sequence length="97" mass="11086">MVDRNRLQQGARTEDTKRLEPLADKWISFGWDVRECDGHDHRRLLVAFAPATGDKPVCVIAHTTKGKGMSFMEDRVEWHHKVPSAEQATVAFEELAR</sequence>
<evidence type="ECO:0000313" key="5">
    <source>
        <dbReference type="Proteomes" id="UP001165135"/>
    </source>
</evidence>
<organism evidence="4 5">
    <name type="scientific">Actinoallomurus iriomotensis</name>
    <dbReference type="NCBI Taxonomy" id="478107"/>
    <lineage>
        <taxon>Bacteria</taxon>
        <taxon>Bacillati</taxon>
        <taxon>Actinomycetota</taxon>
        <taxon>Actinomycetes</taxon>
        <taxon>Streptosporangiales</taxon>
        <taxon>Thermomonosporaceae</taxon>
        <taxon>Actinoallomurus</taxon>
    </lineage>
</organism>
<comment type="similarity">
    <text evidence="2">Belongs to the transketolase family.</text>
</comment>
<keyword evidence="3" id="KW-0786">Thiamine pyrophosphate</keyword>
<dbReference type="EMBL" id="BSTJ01000004">
    <property type="protein sequence ID" value="GLY75573.1"/>
    <property type="molecule type" value="Genomic_DNA"/>
</dbReference>
<protein>
    <submittedName>
        <fullName evidence="4">Uncharacterized protein</fullName>
    </submittedName>
</protein>
<evidence type="ECO:0000313" key="4">
    <source>
        <dbReference type="EMBL" id="GLY75573.1"/>
    </source>
</evidence>
<name>A0A9W6RGZ8_9ACTN</name>
<dbReference type="InterPro" id="IPR029061">
    <property type="entry name" value="THDP-binding"/>
</dbReference>
<dbReference type="PANTHER" id="PTHR47514:SF1">
    <property type="entry name" value="TRANSKETOLASE N-TERMINAL SECTION-RELATED"/>
    <property type="match status" value="1"/>
</dbReference>
<dbReference type="PANTHER" id="PTHR47514">
    <property type="entry name" value="TRANSKETOLASE N-TERMINAL SECTION-RELATED"/>
    <property type="match status" value="1"/>
</dbReference>
<dbReference type="GO" id="GO:0000287">
    <property type="term" value="F:magnesium ion binding"/>
    <property type="evidence" value="ECO:0007669"/>
    <property type="project" value="UniProtKB-ARBA"/>
</dbReference>
<gene>
    <name evidence="4" type="ORF">Airi01_038400</name>
</gene>
<comment type="caution">
    <text evidence="4">The sequence shown here is derived from an EMBL/GenBank/DDBJ whole genome shotgun (WGS) entry which is preliminary data.</text>
</comment>